<dbReference type="EMBL" id="LODL01000007">
    <property type="protein sequence ID" value="KXB32278.1"/>
    <property type="molecule type" value="Genomic_DNA"/>
</dbReference>
<reference evidence="2 3" key="1">
    <citation type="submission" date="2015-12" db="EMBL/GenBank/DDBJ databases">
        <title>Nitrous oxide reduction kinetics distinguish bacteria harboring typical versus atypical NosZ.</title>
        <authorList>
            <person name="Yoon S."/>
            <person name="Nissen S."/>
            <person name="Park D."/>
            <person name="Sanford R.A."/>
            <person name="Loeffler F.E."/>
        </authorList>
    </citation>
    <scope>NUCLEOTIDE SEQUENCE [LARGE SCALE GENOMIC DNA]</scope>
    <source>
        <strain evidence="2 3">ATCC BAA-841</strain>
    </source>
</reference>
<dbReference type="InterPro" id="IPR013362">
    <property type="entry name" value="Pilus_4_PilV"/>
</dbReference>
<proteinExistence type="predicted"/>
<dbReference type="STRING" id="281362.AT959_03670"/>
<comment type="caution">
    <text evidence="2">The sequence shown here is derived from an EMBL/GenBank/DDBJ whole genome shotgun (WGS) entry which is preliminary data.</text>
</comment>
<dbReference type="Proteomes" id="UP000070186">
    <property type="component" value="Unassembled WGS sequence"/>
</dbReference>
<accession>A0A133XMV5</accession>
<gene>
    <name evidence="2" type="ORF">AT959_03670</name>
</gene>
<evidence type="ECO:0000313" key="3">
    <source>
        <dbReference type="Proteomes" id="UP000070186"/>
    </source>
</evidence>
<keyword evidence="1" id="KW-0812">Transmembrane</keyword>
<organism evidence="2 3">
    <name type="scientific">Dechloromonas denitrificans</name>
    <dbReference type="NCBI Taxonomy" id="281362"/>
    <lineage>
        <taxon>Bacteria</taxon>
        <taxon>Pseudomonadati</taxon>
        <taxon>Pseudomonadota</taxon>
        <taxon>Betaproteobacteria</taxon>
        <taxon>Rhodocyclales</taxon>
        <taxon>Azonexaceae</taxon>
        <taxon>Dechloromonas</taxon>
    </lineage>
</organism>
<dbReference type="RefSeq" id="WP_066880930.1">
    <property type="nucleotide sequence ID" value="NZ_LODL01000007.1"/>
</dbReference>
<sequence length="144" mass="15219">MTSQNHPLTQQSGIVLLEALLAILVFSLGVLALVGLQATAIKQSTDARYRSEASLLANDVISQMWVSNRTTATLQANFNTGGTAYNTWLARVISTLPGVAANSATAPTIAIDGQGIATVTLFWRAPNEPAGTTPHNFVTIAQIR</sequence>
<evidence type="ECO:0000256" key="1">
    <source>
        <dbReference type="SAM" id="Phobius"/>
    </source>
</evidence>
<keyword evidence="1" id="KW-0472">Membrane</keyword>
<keyword evidence="3" id="KW-1185">Reference proteome</keyword>
<protein>
    <recommendedName>
        <fullName evidence="4">Type IV pilus modification protein PilV</fullName>
    </recommendedName>
</protein>
<name>A0A133XMV5_9RHOO</name>
<dbReference type="NCBIfam" id="TIGR02523">
    <property type="entry name" value="type_IV_pilV"/>
    <property type="match status" value="1"/>
</dbReference>
<evidence type="ECO:0008006" key="4">
    <source>
        <dbReference type="Google" id="ProtNLM"/>
    </source>
</evidence>
<keyword evidence="1" id="KW-1133">Transmembrane helix</keyword>
<evidence type="ECO:0000313" key="2">
    <source>
        <dbReference type="EMBL" id="KXB32278.1"/>
    </source>
</evidence>
<feature type="transmembrane region" description="Helical" evidence="1">
    <location>
        <begin position="20"/>
        <end position="41"/>
    </location>
</feature>
<dbReference type="AlphaFoldDB" id="A0A133XMV5"/>